<gene>
    <name evidence="2" type="ORF">FHX44_114543</name>
</gene>
<accession>A0A561SUS7</accession>
<protein>
    <submittedName>
        <fullName evidence="2">Uncharacterized protein</fullName>
    </submittedName>
</protein>
<proteinExistence type="predicted"/>
<organism evidence="2 3">
    <name type="scientific">Pseudonocardia hierapolitana</name>
    <dbReference type="NCBI Taxonomy" id="1128676"/>
    <lineage>
        <taxon>Bacteria</taxon>
        <taxon>Bacillati</taxon>
        <taxon>Actinomycetota</taxon>
        <taxon>Actinomycetes</taxon>
        <taxon>Pseudonocardiales</taxon>
        <taxon>Pseudonocardiaceae</taxon>
        <taxon>Pseudonocardia</taxon>
    </lineage>
</organism>
<dbReference type="Proteomes" id="UP000321261">
    <property type="component" value="Unassembled WGS sequence"/>
</dbReference>
<evidence type="ECO:0000313" key="3">
    <source>
        <dbReference type="Proteomes" id="UP000321261"/>
    </source>
</evidence>
<dbReference type="RefSeq" id="WP_147257596.1">
    <property type="nucleotide sequence ID" value="NZ_VIWU01000001.1"/>
</dbReference>
<dbReference type="Pfam" id="PF20060">
    <property type="entry name" value="DUF6459"/>
    <property type="match status" value="1"/>
</dbReference>
<dbReference type="AlphaFoldDB" id="A0A561SUS7"/>
<comment type="caution">
    <text evidence="2">The sequence shown here is derived from an EMBL/GenBank/DDBJ whole genome shotgun (WGS) entry which is preliminary data.</text>
</comment>
<sequence length="154" mass="17171">MTITLPTIGAPAAPERRRVRPVQYEPLPGQAPARTAPAETSHPERARRAAREFVEAHHAATRILRLALEVLDGRRSPLQLAPHFAPRALRYWRAITGQRTARAPARHGRIRLCMPCPGVAEIAVTCRIDGAHRALAARLEHADDRWRCTAVRIL</sequence>
<dbReference type="OrthoDB" id="3578577at2"/>
<feature type="region of interest" description="Disordered" evidence="1">
    <location>
        <begin position="1"/>
        <end position="45"/>
    </location>
</feature>
<keyword evidence="3" id="KW-1185">Reference proteome</keyword>
<dbReference type="EMBL" id="VIWU01000001">
    <property type="protein sequence ID" value="TWF78620.1"/>
    <property type="molecule type" value="Genomic_DNA"/>
</dbReference>
<evidence type="ECO:0000256" key="1">
    <source>
        <dbReference type="SAM" id="MobiDB-lite"/>
    </source>
</evidence>
<dbReference type="InterPro" id="IPR045596">
    <property type="entry name" value="DUF6459"/>
</dbReference>
<reference evidence="2 3" key="1">
    <citation type="submission" date="2019-06" db="EMBL/GenBank/DDBJ databases">
        <title>Sequencing the genomes of 1000 actinobacteria strains.</title>
        <authorList>
            <person name="Klenk H.-P."/>
        </authorList>
    </citation>
    <scope>NUCLEOTIDE SEQUENCE [LARGE SCALE GENOMIC DNA]</scope>
    <source>
        <strain evidence="2 3">DSM 45671</strain>
    </source>
</reference>
<name>A0A561SUS7_9PSEU</name>
<evidence type="ECO:0000313" key="2">
    <source>
        <dbReference type="EMBL" id="TWF78620.1"/>
    </source>
</evidence>